<dbReference type="Proteomes" id="UP000314294">
    <property type="component" value="Unassembled WGS sequence"/>
</dbReference>
<comment type="caution">
    <text evidence="2">The sequence shown here is derived from an EMBL/GenBank/DDBJ whole genome shotgun (WGS) entry which is preliminary data.</text>
</comment>
<dbReference type="OrthoDB" id="8949900at2759"/>
<organism evidence="2 3">
    <name type="scientific">Liparis tanakae</name>
    <name type="common">Tanaka's snailfish</name>
    <dbReference type="NCBI Taxonomy" id="230148"/>
    <lineage>
        <taxon>Eukaryota</taxon>
        <taxon>Metazoa</taxon>
        <taxon>Chordata</taxon>
        <taxon>Craniata</taxon>
        <taxon>Vertebrata</taxon>
        <taxon>Euteleostomi</taxon>
        <taxon>Actinopterygii</taxon>
        <taxon>Neopterygii</taxon>
        <taxon>Teleostei</taxon>
        <taxon>Neoteleostei</taxon>
        <taxon>Acanthomorphata</taxon>
        <taxon>Eupercaria</taxon>
        <taxon>Perciformes</taxon>
        <taxon>Cottioidei</taxon>
        <taxon>Cottales</taxon>
        <taxon>Liparidae</taxon>
        <taxon>Liparis</taxon>
    </lineage>
</organism>
<evidence type="ECO:0000313" key="3">
    <source>
        <dbReference type="Proteomes" id="UP000314294"/>
    </source>
</evidence>
<dbReference type="InterPro" id="IPR011009">
    <property type="entry name" value="Kinase-like_dom_sf"/>
</dbReference>
<accession>A0A4Z2EAV6</accession>
<reference evidence="2 3" key="1">
    <citation type="submission" date="2019-03" db="EMBL/GenBank/DDBJ databases">
        <title>First draft genome of Liparis tanakae, snailfish: a comprehensive survey of snailfish specific genes.</title>
        <authorList>
            <person name="Kim W."/>
            <person name="Song I."/>
            <person name="Jeong J.-H."/>
            <person name="Kim D."/>
            <person name="Kim S."/>
            <person name="Ryu S."/>
            <person name="Song J.Y."/>
            <person name="Lee S.K."/>
        </authorList>
    </citation>
    <scope>NUCLEOTIDE SEQUENCE [LARGE SCALE GENOMIC DNA]</scope>
    <source>
        <tissue evidence="2">Muscle</tissue>
    </source>
</reference>
<gene>
    <name evidence="2" type="primary">Map3k11</name>
    <name evidence="2" type="ORF">EYF80_063982</name>
</gene>
<evidence type="ECO:0000259" key="1">
    <source>
        <dbReference type="Pfam" id="PF00069"/>
    </source>
</evidence>
<dbReference type="GO" id="GO:0004672">
    <property type="term" value="F:protein kinase activity"/>
    <property type="evidence" value="ECO:0007669"/>
    <property type="project" value="InterPro"/>
</dbReference>
<proteinExistence type="predicted"/>
<dbReference type="EMBL" id="SRLO01011440">
    <property type="protein sequence ID" value="TNN25881.1"/>
    <property type="molecule type" value="Genomic_DNA"/>
</dbReference>
<evidence type="ECO:0000313" key="2">
    <source>
        <dbReference type="EMBL" id="TNN25881.1"/>
    </source>
</evidence>
<feature type="domain" description="Protein kinase" evidence="1">
    <location>
        <begin position="5"/>
        <end position="47"/>
    </location>
</feature>
<dbReference type="InterPro" id="IPR000719">
    <property type="entry name" value="Prot_kinase_dom"/>
</dbReference>
<dbReference type="AlphaFoldDB" id="A0A4Z2EAV6"/>
<dbReference type="Gene3D" id="1.10.510.10">
    <property type="entry name" value="Transferase(Phosphotransferase) domain 1"/>
    <property type="match status" value="1"/>
</dbReference>
<dbReference type="Pfam" id="PF00069">
    <property type="entry name" value="Pkinase"/>
    <property type="match status" value="1"/>
</dbReference>
<protein>
    <submittedName>
        <fullName evidence="2">Mitogen-activated protein kinase kinase kinase 11</fullName>
    </submittedName>
</protein>
<dbReference type="SUPFAM" id="SSF56112">
    <property type="entry name" value="Protein kinase-like (PK-like)"/>
    <property type="match status" value="1"/>
</dbReference>
<keyword evidence="3" id="KW-1185">Reference proteome</keyword>
<sequence>MEGLTLKITDFGLAREWHKTTKMSTAGTYAWMAPEVIKSSTFSKGSDDLKLRPSRDIRAPLHFSGRSFPRLSRVSAAAGGFDTQPAACRDARQDEGALGAEGLRRRWETSVTDRRETRTGGRVTASLQRAALCFVAGPGLWSAAVEPLEHGVTRNLSDGVLEDGNEVLLR</sequence>
<keyword evidence="2" id="KW-0418">Kinase</keyword>
<name>A0A4Z2EAV6_9TELE</name>
<dbReference type="GO" id="GO:0005524">
    <property type="term" value="F:ATP binding"/>
    <property type="evidence" value="ECO:0007669"/>
    <property type="project" value="InterPro"/>
</dbReference>
<keyword evidence="2" id="KW-0808">Transferase</keyword>